<gene>
    <name evidence="2" type="ORF">Pmar_PMAR001557</name>
</gene>
<dbReference type="Pfam" id="PF20525">
    <property type="entry name" value="DUF6740"/>
    <property type="match status" value="1"/>
</dbReference>
<dbReference type="InParanoid" id="C5K4K9"/>
<feature type="chain" id="PRO_5002953733" evidence="1">
    <location>
        <begin position="25"/>
        <end position="556"/>
    </location>
</feature>
<keyword evidence="1" id="KW-0732">Signal</keyword>
<dbReference type="EMBL" id="GG670550">
    <property type="protein sequence ID" value="EER20576.1"/>
    <property type="molecule type" value="Genomic_DNA"/>
</dbReference>
<sequence>MTPFTISILNLLLVTLLMQGGAYTFHMGNVRMQMKTTHFCNSDLRDIKGNPMACHISKAMETEGLVLPGMDDNKSFTVHRDIFIAKDGQAVVQAAPNHPYLYLLMSQNDTHFSTSQLFNKRSFLIEQGTRKKTDKPNGRKLSANRTLEDDGWVYKGLVDEGGQKLNKWVRSGVEGVDPKSGINFTALAQTGVITNAWVLYLDKDQKQMVKLLGINTFENDTVYLKSEVTHWEELDEALTLDVAINGIHAAYDIVQNYNVAAAKEEAPQLFPQFIKTRLVSEEARLFFNDGESHDWRSNKTLLRGNGSVAPIDYFRLPNGTAAHAFFLHKYQPLLLLQEDDKKEFELPPACKKGHTTSVSAYCLYVGYASNDTLLALDLYMSYTDQAIGENNAHLKVTVHLKQPGTEVVFFAFEATGCALVFAADIGIAGLRIQVCLTGGGGGGNGTYGGKIAMSVAVIIKVGIFPALRATLNGQVAVNASRNGDIKAYGSLGIEVSAIVVGAGISLDIFGNTVDHKSDVWEFKSHFNLHVWVDVLFYSHDWPWSWTIWEAGPVKVR</sequence>
<dbReference type="GeneID" id="9054144"/>
<evidence type="ECO:0000313" key="2">
    <source>
        <dbReference type="EMBL" id="EER20576.1"/>
    </source>
</evidence>
<feature type="signal peptide" evidence="1">
    <location>
        <begin position="1"/>
        <end position="24"/>
    </location>
</feature>
<dbReference type="RefSeq" id="XP_002788780.1">
    <property type="nucleotide sequence ID" value="XM_002788734.1"/>
</dbReference>
<name>C5K4K9_PERM5</name>
<protein>
    <submittedName>
        <fullName evidence="2">Uncharacterized protein</fullName>
    </submittedName>
</protein>
<proteinExistence type="predicted"/>
<accession>C5K4K9</accession>
<evidence type="ECO:0000256" key="1">
    <source>
        <dbReference type="SAM" id="SignalP"/>
    </source>
</evidence>
<dbReference type="Proteomes" id="UP000007800">
    <property type="component" value="Unassembled WGS sequence"/>
</dbReference>
<dbReference type="InterPro" id="IPR046628">
    <property type="entry name" value="DUF6740"/>
</dbReference>
<evidence type="ECO:0000313" key="3">
    <source>
        <dbReference type="Proteomes" id="UP000007800"/>
    </source>
</evidence>
<dbReference type="AlphaFoldDB" id="C5K4K9"/>
<organism evidence="3">
    <name type="scientific">Perkinsus marinus (strain ATCC 50983 / TXsc)</name>
    <dbReference type="NCBI Taxonomy" id="423536"/>
    <lineage>
        <taxon>Eukaryota</taxon>
        <taxon>Sar</taxon>
        <taxon>Alveolata</taxon>
        <taxon>Perkinsozoa</taxon>
        <taxon>Perkinsea</taxon>
        <taxon>Perkinsida</taxon>
        <taxon>Perkinsidae</taxon>
        <taxon>Perkinsus</taxon>
    </lineage>
</organism>
<reference evidence="2 3" key="1">
    <citation type="submission" date="2008-07" db="EMBL/GenBank/DDBJ databases">
        <authorList>
            <person name="El-Sayed N."/>
            <person name="Caler E."/>
            <person name="Inman J."/>
            <person name="Amedeo P."/>
            <person name="Hass B."/>
            <person name="Wortman J."/>
        </authorList>
    </citation>
    <scope>NUCLEOTIDE SEQUENCE [LARGE SCALE GENOMIC DNA]</scope>
    <source>
        <strain evidence="3">ATCC 50983 / TXsc</strain>
    </source>
</reference>
<keyword evidence="3" id="KW-1185">Reference proteome</keyword>